<evidence type="ECO:0000256" key="1">
    <source>
        <dbReference type="ARBA" id="ARBA00023157"/>
    </source>
</evidence>
<dbReference type="Gene3D" id="2.20.130.20">
    <property type="match status" value="1"/>
</dbReference>
<dbReference type="Gene3D" id="2.60.40.1940">
    <property type="match status" value="1"/>
</dbReference>
<dbReference type="Pfam" id="PF07678">
    <property type="entry name" value="TED_complement"/>
    <property type="match status" value="1"/>
</dbReference>
<dbReference type="InterPro" id="IPR036595">
    <property type="entry name" value="A-macroglobulin_rcpt-bd_sf"/>
</dbReference>
<dbReference type="OrthoDB" id="9998011at2759"/>
<feature type="domain" description="Alpha-2-macroglobulin" evidence="2">
    <location>
        <begin position="502"/>
        <end position="592"/>
    </location>
</feature>
<dbReference type="Gene3D" id="2.60.40.1930">
    <property type="match status" value="1"/>
</dbReference>
<dbReference type="Pfam" id="PF17791">
    <property type="entry name" value="MG3"/>
    <property type="match status" value="1"/>
</dbReference>
<dbReference type="InterPro" id="IPR013783">
    <property type="entry name" value="Ig-like_fold"/>
</dbReference>
<dbReference type="InterPro" id="IPR009048">
    <property type="entry name" value="A-macroglobulin_rcpt-bd"/>
</dbReference>
<dbReference type="SMART" id="SM01360">
    <property type="entry name" value="A2M"/>
    <property type="match status" value="1"/>
</dbReference>
<dbReference type="Gene3D" id="2.60.40.690">
    <property type="entry name" value="Alpha-macroglobulin, receptor-binding domain"/>
    <property type="match status" value="1"/>
</dbReference>
<dbReference type="Pfam" id="PF00207">
    <property type="entry name" value="A2M"/>
    <property type="match status" value="1"/>
</dbReference>
<dbReference type="EMBL" id="LNIX01000023">
    <property type="protein sequence ID" value="OXA43126.1"/>
    <property type="molecule type" value="Genomic_DNA"/>
</dbReference>
<dbReference type="Pfam" id="PF07677">
    <property type="entry name" value="A2M_recep"/>
    <property type="match status" value="1"/>
</dbReference>
<dbReference type="InterPro" id="IPR008930">
    <property type="entry name" value="Terpenoid_cyclase/PrenylTrfase"/>
</dbReference>
<dbReference type="SUPFAM" id="SSF48239">
    <property type="entry name" value="Terpenoid cyclases/Protein prenyltransferases"/>
    <property type="match status" value="1"/>
</dbReference>
<dbReference type="STRING" id="158441.A0A226DFZ6"/>
<dbReference type="PANTHER" id="PTHR11412">
    <property type="entry name" value="MACROGLOBULIN / COMPLEMENT"/>
    <property type="match status" value="1"/>
</dbReference>
<dbReference type="SUPFAM" id="SSF49410">
    <property type="entry name" value="Alpha-macroglobulin receptor domain"/>
    <property type="match status" value="1"/>
</dbReference>
<gene>
    <name evidence="4" type="ORF">Fcan01_22109</name>
</gene>
<evidence type="ECO:0000313" key="4">
    <source>
        <dbReference type="EMBL" id="OXA43126.1"/>
    </source>
</evidence>
<dbReference type="InterPro" id="IPR050473">
    <property type="entry name" value="A2M/Complement_sys"/>
</dbReference>
<dbReference type="Proteomes" id="UP000198287">
    <property type="component" value="Unassembled WGS sequence"/>
</dbReference>
<proteinExistence type="predicted"/>
<dbReference type="AlphaFoldDB" id="A0A226DFZ6"/>
<protein>
    <submittedName>
        <fullName evidence="4">Alpha-2-macroglobulin-like protein 1</fullName>
    </submittedName>
</protein>
<accession>A0A226DFZ6</accession>
<dbReference type="InterPro" id="IPR019742">
    <property type="entry name" value="MacrogloblnA2_CS"/>
</dbReference>
<dbReference type="PROSITE" id="PS00477">
    <property type="entry name" value="ALPHA_2_MACROGLOBULIN"/>
    <property type="match status" value="1"/>
</dbReference>
<comment type="caution">
    <text evidence="4">The sequence shown here is derived from an EMBL/GenBank/DDBJ whole genome shotgun (WGS) entry which is preliminary data.</text>
</comment>
<evidence type="ECO:0000259" key="3">
    <source>
        <dbReference type="SMART" id="SM01361"/>
    </source>
</evidence>
<name>A0A226DFZ6_FOLCA</name>
<dbReference type="InterPro" id="IPR001599">
    <property type="entry name" value="Macroglobln_a2"/>
</dbReference>
<dbReference type="SMART" id="SM01361">
    <property type="entry name" value="A2M_recep"/>
    <property type="match status" value="1"/>
</dbReference>
<sequence length="1204" mass="136635">MGLRAFGIKPLREVSCLNYLMALSFTEFLRPLKPKDNIPLEIWGWRSLNTSAETTGLMSLSFGLSHEPNHGNWKIIATGRDISGFAEFEVKQYVLPKFKLNVRVNQNFVTISSSDLVLDIDLKYTYGKPVLAICTIQALVSPRCPDKIQNFTIMTNVTTSLTLDLKKGLANVWDTLFEYYPIPTKISTICTETATGYVQNLTTWLPMYKHLHTLVVQDRPEIALAEHPYEVGIEVIWRNGSCIIAPAVNTTYRREDVDLILFELNGVNVLTETKILTDVNKYGKEMNISTGLSWTINDRRMTVKVVTTSPVHHTNVILISQGAVLGYRYSQFRVPLMEITVTLEIPLFVTYHKVEILAYTVSDGSLVSNKFHLTVPNPDVKIHLNANATQPGATLEIMATGFQDDSRSIFGVRAIDTSLLIATEDVDLAHSWIHEKLEYKKRADSEYKSIYSSFTFQNFVNSDTRIITIAFVDTATRTYRSYHERDFQTKSDIHIRKHFPETWIWQEMESTNGTIKFNKTVPDTITSWKLPAFKLHTEYGLRITTYPKILTVFKPFFIRFICPHSVVKGEELILRIVVQSYLDEPVNATVTLNNPNQYFRFLEIGGEQAYRTKFVAVNVSSIATLAFRIGYVHHGNFELEASAVTPTAVDSLKQKIVFKHAGIKHTNSKVLIKPQSKREIYSRQKMNASFPSDLIAESEEIKITLTQDFLSTTLENLETLIQIPIGCGEQNMVKFVPDLVILEYLEVSGSITTSLKAAILNYLELGYQQQLSYFNKDGSFSAFQFEEIGSTWLTAFVTRAFLQAKKYITIDQYILKESVDFLLGKQQQDGSFQEDGFVHDRSLLGGAVSTSNKLALTALSLLAIVDAQRNIISTRKLPTSNYLTKGIQYILRQPQNATTPYTANLLTYFFHYINHPNKEDYYEISRRMWHMESGNIFWDPYQSTYQGPVTVKSATIEVTAYGLLIQVLKKDKVHSESIANWLISQKNAQGGFLSTQDTIMGITALAKYHEFANISHISNTDSLVNATITWEGGSQTYALGRKTKQAIYETDLPRTVRNVRVETEGKGASQVQLSWSYDSEIPTTNVSFSLDITVENCTTLRNLVLRPCAAYNKDNSSNMVVLEMYAPSGYSFNSQELNSLLDSKLIQRYELREDSSRLFMYFASFPGRIVKCFDLTITKEYEVSKHVGGQVKFMITTTTPNRLR</sequence>
<dbReference type="InterPro" id="IPR011626">
    <property type="entry name" value="Alpha-macroglobulin_TED"/>
</dbReference>
<dbReference type="PANTHER" id="PTHR11412:SF146">
    <property type="entry name" value="CD109 ANTIGEN"/>
    <property type="match status" value="1"/>
</dbReference>
<dbReference type="Gene3D" id="2.60.120.1540">
    <property type="match status" value="1"/>
</dbReference>
<evidence type="ECO:0000259" key="2">
    <source>
        <dbReference type="SMART" id="SM01360"/>
    </source>
</evidence>
<keyword evidence="1" id="KW-1015">Disulfide bond</keyword>
<dbReference type="GO" id="GO:0005615">
    <property type="term" value="C:extracellular space"/>
    <property type="evidence" value="ECO:0007669"/>
    <property type="project" value="InterPro"/>
</dbReference>
<feature type="domain" description="Alpha-macroglobulin receptor-binding" evidence="3">
    <location>
        <begin position="1117"/>
        <end position="1200"/>
    </location>
</feature>
<dbReference type="InterPro" id="IPR041555">
    <property type="entry name" value="MG3"/>
</dbReference>
<dbReference type="InterPro" id="IPR047565">
    <property type="entry name" value="Alpha-macroglob_thiol-ester_cl"/>
</dbReference>
<reference evidence="4 5" key="1">
    <citation type="submission" date="2015-12" db="EMBL/GenBank/DDBJ databases">
        <title>The genome of Folsomia candida.</title>
        <authorList>
            <person name="Faddeeva A."/>
            <person name="Derks M.F."/>
            <person name="Anvar Y."/>
            <person name="Smit S."/>
            <person name="Van Straalen N."/>
            <person name="Roelofs D."/>
        </authorList>
    </citation>
    <scope>NUCLEOTIDE SEQUENCE [LARGE SCALE GENOMIC DNA]</scope>
    <source>
        <strain evidence="4 5">VU population</strain>
        <tissue evidence="4">Whole body</tissue>
    </source>
</reference>
<keyword evidence="5" id="KW-1185">Reference proteome</keyword>
<dbReference type="Gene3D" id="2.60.40.10">
    <property type="entry name" value="Immunoglobulins"/>
    <property type="match status" value="1"/>
</dbReference>
<dbReference type="SMART" id="SM01419">
    <property type="entry name" value="Thiol-ester_cl"/>
    <property type="match status" value="1"/>
</dbReference>
<evidence type="ECO:0000313" key="5">
    <source>
        <dbReference type="Proteomes" id="UP000198287"/>
    </source>
</evidence>
<organism evidence="4 5">
    <name type="scientific">Folsomia candida</name>
    <name type="common">Springtail</name>
    <dbReference type="NCBI Taxonomy" id="158441"/>
    <lineage>
        <taxon>Eukaryota</taxon>
        <taxon>Metazoa</taxon>
        <taxon>Ecdysozoa</taxon>
        <taxon>Arthropoda</taxon>
        <taxon>Hexapoda</taxon>
        <taxon>Collembola</taxon>
        <taxon>Entomobryomorpha</taxon>
        <taxon>Isotomoidea</taxon>
        <taxon>Isotomidae</taxon>
        <taxon>Proisotominae</taxon>
        <taxon>Folsomia</taxon>
    </lineage>
</organism>
<dbReference type="Gene3D" id="1.50.10.20">
    <property type="match status" value="1"/>
</dbReference>
<dbReference type="GO" id="GO:0004866">
    <property type="term" value="F:endopeptidase inhibitor activity"/>
    <property type="evidence" value="ECO:0007669"/>
    <property type="project" value="InterPro"/>
</dbReference>
<dbReference type="OMA" id="TINDRRM"/>